<evidence type="ECO:0000313" key="5">
    <source>
        <dbReference type="EMBL" id="RAO66031.1"/>
    </source>
</evidence>
<organism evidence="5 6">
    <name type="scientific">Talaromyces amestolkiae</name>
    <dbReference type="NCBI Taxonomy" id="1196081"/>
    <lineage>
        <taxon>Eukaryota</taxon>
        <taxon>Fungi</taxon>
        <taxon>Dikarya</taxon>
        <taxon>Ascomycota</taxon>
        <taxon>Pezizomycotina</taxon>
        <taxon>Eurotiomycetes</taxon>
        <taxon>Eurotiomycetidae</taxon>
        <taxon>Eurotiales</taxon>
        <taxon>Trichocomaceae</taxon>
        <taxon>Talaromyces</taxon>
        <taxon>Talaromyces sect. Talaromyces</taxon>
    </lineage>
</organism>
<dbReference type="GeneID" id="63791260"/>
<dbReference type="Pfam" id="PF13460">
    <property type="entry name" value="NAD_binding_10"/>
    <property type="match status" value="1"/>
</dbReference>
<dbReference type="AlphaFoldDB" id="A0A364KR93"/>
<protein>
    <recommendedName>
        <fullName evidence="4">NAD(P)-binding domain-containing protein</fullName>
    </recommendedName>
</protein>
<dbReference type="PANTHER" id="PTHR15020:SF37">
    <property type="entry name" value="OXIDOREDUCTASE MDPK"/>
    <property type="match status" value="1"/>
</dbReference>
<sequence length="340" mass="37238">MSTYTVLGATGNTGRALIETLLQNPDAKVNAFCRNRRKLIQLLPQTESNPQIEIFEGGINDVSLLALAIQEASTVFLVISTNDNVPGYRVGQDVAINVIRALEKYKLQSSSGAKPPKLILLSSATIDDQLSRHTPYILRQILLLSASNVYNDLRETERILRAEQSWLITIFIKPGALTVDRKRGHALSFSEESSPLSYLDLAAGMIEAADAVDGRFDMQNVGVVNTTGRVATSPSSSSVCADFLIPVNITSQHAILDIEIGDNWDVEDYIFNSTRRDSLTTFKPIIGEVNASAEYRIGATFCTPKSKINATGTALLLTHGSMVDRKYYILSLIPLQKDVC</sequence>
<comment type="similarity">
    <text evidence="3">Belongs to the avfA family.</text>
</comment>
<accession>A0A364KR93</accession>
<dbReference type="InterPro" id="IPR036291">
    <property type="entry name" value="NAD(P)-bd_dom_sf"/>
</dbReference>
<reference evidence="5 6" key="1">
    <citation type="journal article" date="2017" name="Biotechnol. Biofuels">
        <title>Differential beta-glucosidase expression as a function of carbon source availability in Talaromyces amestolkiae: a genomic and proteomic approach.</title>
        <authorList>
            <person name="de Eugenio L.I."/>
            <person name="Mendez-Liter J.A."/>
            <person name="Nieto-Dominguez M."/>
            <person name="Alonso L."/>
            <person name="Gil-Munoz J."/>
            <person name="Barriuso J."/>
            <person name="Prieto A."/>
            <person name="Martinez M.J."/>
        </authorList>
    </citation>
    <scope>NUCLEOTIDE SEQUENCE [LARGE SCALE GENOMIC DNA]</scope>
    <source>
        <strain evidence="5 6">CIB</strain>
    </source>
</reference>
<evidence type="ECO:0000256" key="2">
    <source>
        <dbReference type="ARBA" id="ARBA00023033"/>
    </source>
</evidence>
<dbReference type="GO" id="GO:0004497">
    <property type="term" value="F:monooxygenase activity"/>
    <property type="evidence" value="ECO:0007669"/>
    <property type="project" value="UniProtKB-KW"/>
</dbReference>
<name>A0A364KR93_TALAM</name>
<comment type="caution">
    <text evidence="5">The sequence shown here is derived from an EMBL/GenBank/DDBJ whole genome shotgun (WGS) entry which is preliminary data.</text>
</comment>
<dbReference type="RefSeq" id="XP_040730548.1">
    <property type="nucleotide sequence ID" value="XM_040874146.1"/>
</dbReference>
<evidence type="ECO:0000259" key="4">
    <source>
        <dbReference type="Pfam" id="PF13460"/>
    </source>
</evidence>
<gene>
    <name evidence="5" type="ORF">BHQ10_002043</name>
</gene>
<dbReference type="Gene3D" id="3.40.50.720">
    <property type="entry name" value="NAD(P)-binding Rossmann-like Domain"/>
    <property type="match status" value="1"/>
</dbReference>
<keyword evidence="2" id="KW-0503">Monooxygenase</keyword>
<evidence type="ECO:0000256" key="3">
    <source>
        <dbReference type="ARBA" id="ARBA00038376"/>
    </source>
</evidence>
<keyword evidence="6" id="KW-1185">Reference proteome</keyword>
<dbReference type="EMBL" id="MIKG01000002">
    <property type="protein sequence ID" value="RAO66031.1"/>
    <property type="molecule type" value="Genomic_DNA"/>
</dbReference>
<dbReference type="STRING" id="1196081.A0A364KR93"/>
<dbReference type="InterPro" id="IPR016040">
    <property type="entry name" value="NAD(P)-bd_dom"/>
</dbReference>
<dbReference type="SUPFAM" id="SSF51735">
    <property type="entry name" value="NAD(P)-binding Rossmann-fold domains"/>
    <property type="match status" value="1"/>
</dbReference>
<evidence type="ECO:0000256" key="1">
    <source>
        <dbReference type="ARBA" id="ARBA00023002"/>
    </source>
</evidence>
<keyword evidence="1" id="KW-0560">Oxidoreductase</keyword>
<evidence type="ECO:0000313" key="6">
    <source>
        <dbReference type="Proteomes" id="UP000249363"/>
    </source>
</evidence>
<dbReference type="PANTHER" id="PTHR15020">
    <property type="entry name" value="FLAVIN REDUCTASE-RELATED"/>
    <property type="match status" value="1"/>
</dbReference>
<feature type="domain" description="NAD(P)-binding" evidence="4">
    <location>
        <begin position="8"/>
        <end position="207"/>
    </location>
</feature>
<proteinExistence type="inferred from homology"/>
<dbReference type="Proteomes" id="UP000249363">
    <property type="component" value="Unassembled WGS sequence"/>
</dbReference>
<dbReference type="OrthoDB" id="10254221at2759"/>